<feature type="region of interest" description="Disordered" evidence="1">
    <location>
        <begin position="1"/>
        <end position="23"/>
    </location>
</feature>
<gene>
    <name evidence="2" type="ORF">BCIN_12g03780</name>
</gene>
<reference evidence="2 3" key="3">
    <citation type="journal article" date="2017" name="Mol. Plant Pathol.">
        <title>A gapless genome sequence of the fungus Botrytis cinerea.</title>
        <authorList>
            <person name="Van Kan J.A."/>
            <person name="Stassen J.H."/>
            <person name="Mosbach A."/>
            <person name="Van Der Lee T.A."/>
            <person name="Faino L."/>
            <person name="Farmer A.D."/>
            <person name="Papasotiriou D.G."/>
            <person name="Zhou S."/>
            <person name="Seidl M.F."/>
            <person name="Cottam E."/>
            <person name="Edel D."/>
            <person name="Hahn M."/>
            <person name="Schwartz D.C."/>
            <person name="Dietrich R.A."/>
            <person name="Widdison S."/>
            <person name="Scalliet G."/>
        </authorList>
    </citation>
    <scope>NUCLEOTIDE SEQUENCE [LARGE SCALE GENOMIC DNA]</scope>
    <source>
        <strain evidence="2 3">B05.10</strain>
    </source>
</reference>
<sequence length="110" mass="12161">MAELIKNANGPADKITSPEKPAKEAPRLTIKDVAALGFDNELIRFAILQTDGCIWNAVDVLLRFEEIPNKGDGVERLEFALWIANNDRLQALKILGRISLQSSFGFFSSS</sequence>
<proteinExistence type="predicted"/>
<dbReference type="EMBL" id="CP009816">
    <property type="protein sequence ID" value="ATZ55821.1"/>
    <property type="molecule type" value="Genomic_DNA"/>
</dbReference>
<keyword evidence="3" id="KW-1185">Reference proteome</keyword>
<evidence type="ECO:0000313" key="3">
    <source>
        <dbReference type="Proteomes" id="UP000001798"/>
    </source>
</evidence>
<reference evidence="2 3" key="2">
    <citation type="journal article" date="2012" name="Eukaryot. Cell">
        <title>Genome update of Botrytis cinerea strains B05.10 and T4.</title>
        <authorList>
            <person name="Staats M."/>
            <person name="van Kan J.A."/>
        </authorList>
    </citation>
    <scope>NUCLEOTIDE SEQUENCE [LARGE SCALE GENOMIC DNA]</scope>
    <source>
        <strain evidence="2 3">B05.10</strain>
    </source>
</reference>
<dbReference type="VEuPathDB" id="FungiDB:Bcin12g03780"/>
<dbReference type="KEGG" id="bfu:BCIN_12g03780"/>
<reference evidence="2 3" key="1">
    <citation type="journal article" date="2011" name="PLoS Genet.">
        <title>Genomic analysis of the necrotrophic fungal pathogens Sclerotinia sclerotiorum and Botrytis cinerea.</title>
        <authorList>
            <person name="Amselem J."/>
            <person name="Cuomo C.A."/>
            <person name="van Kan J.A."/>
            <person name="Viaud M."/>
            <person name="Benito E.P."/>
            <person name="Couloux A."/>
            <person name="Coutinho P.M."/>
            <person name="de Vries R.P."/>
            <person name="Dyer P.S."/>
            <person name="Fillinger S."/>
            <person name="Fournier E."/>
            <person name="Gout L."/>
            <person name="Hahn M."/>
            <person name="Kohn L."/>
            <person name="Lapalu N."/>
            <person name="Plummer K.M."/>
            <person name="Pradier J.M."/>
            <person name="Quevillon E."/>
            <person name="Sharon A."/>
            <person name="Simon A."/>
            <person name="ten Have A."/>
            <person name="Tudzynski B."/>
            <person name="Tudzynski P."/>
            <person name="Wincker P."/>
            <person name="Andrew M."/>
            <person name="Anthouard V."/>
            <person name="Beever R.E."/>
            <person name="Beffa R."/>
            <person name="Benoit I."/>
            <person name="Bouzid O."/>
            <person name="Brault B."/>
            <person name="Chen Z."/>
            <person name="Choquer M."/>
            <person name="Collemare J."/>
            <person name="Cotton P."/>
            <person name="Danchin E.G."/>
            <person name="Da Silva C."/>
            <person name="Gautier A."/>
            <person name="Giraud C."/>
            <person name="Giraud T."/>
            <person name="Gonzalez C."/>
            <person name="Grossetete S."/>
            <person name="Guldener U."/>
            <person name="Henrissat B."/>
            <person name="Howlett B.J."/>
            <person name="Kodira C."/>
            <person name="Kretschmer M."/>
            <person name="Lappartient A."/>
            <person name="Leroch M."/>
            <person name="Levis C."/>
            <person name="Mauceli E."/>
            <person name="Neuveglise C."/>
            <person name="Oeser B."/>
            <person name="Pearson M."/>
            <person name="Poulain J."/>
            <person name="Poussereau N."/>
            <person name="Quesneville H."/>
            <person name="Rascle C."/>
            <person name="Schumacher J."/>
            <person name="Segurens B."/>
            <person name="Sexton A."/>
            <person name="Silva E."/>
            <person name="Sirven C."/>
            <person name="Soanes D.M."/>
            <person name="Talbot N.J."/>
            <person name="Templeton M."/>
            <person name="Yandava C."/>
            <person name="Yarden O."/>
            <person name="Zeng Q."/>
            <person name="Rollins J.A."/>
            <person name="Lebrun M.H."/>
            <person name="Dickman M."/>
        </authorList>
    </citation>
    <scope>NUCLEOTIDE SEQUENCE [LARGE SCALE GENOMIC DNA]</scope>
    <source>
        <strain evidence="2 3">B05.10</strain>
    </source>
</reference>
<dbReference type="Proteomes" id="UP000001798">
    <property type="component" value="Chromosome 12"/>
</dbReference>
<dbReference type="OrthoDB" id="3564453at2759"/>
<evidence type="ECO:0000313" key="2">
    <source>
        <dbReference type="EMBL" id="ATZ55821.1"/>
    </source>
</evidence>
<dbReference type="RefSeq" id="XP_001552230.1">
    <property type="nucleotide sequence ID" value="XM_001552180.1"/>
</dbReference>
<protein>
    <recommendedName>
        <fullName evidence="4">UBA domain-containing protein</fullName>
    </recommendedName>
</protein>
<accession>A0A384JZ83</accession>
<evidence type="ECO:0000256" key="1">
    <source>
        <dbReference type="SAM" id="MobiDB-lite"/>
    </source>
</evidence>
<name>A0A384JZ83_BOTFB</name>
<dbReference type="AlphaFoldDB" id="A0A384JZ83"/>
<organism evidence="2 3">
    <name type="scientific">Botryotinia fuckeliana (strain B05.10)</name>
    <name type="common">Noble rot fungus</name>
    <name type="synonym">Botrytis cinerea</name>
    <dbReference type="NCBI Taxonomy" id="332648"/>
    <lineage>
        <taxon>Eukaryota</taxon>
        <taxon>Fungi</taxon>
        <taxon>Dikarya</taxon>
        <taxon>Ascomycota</taxon>
        <taxon>Pezizomycotina</taxon>
        <taxon>Leotiomycetes</taxon>
        <taxon>Helotiales</taxon>
        <taxon>Sclerotiniaceae</taxon>
        <taxon>Botrytis</taxon>
    </lineage>
</organism>
<dbReference type="GeneID" id="5432737"/>
<evidence type="ECO:0008006" key="4">
    <source>
        <dbReference type="Google" id="ProtNLM"/>
    </source>
</evidence>